<feature type="region of interest" description="Disordered" evidence="12">
    <location>
        <begin position="1"/>
        <end position="36"/>
    </location>
</feature>
<evidence type="ECO:0000313" key="13">
    <source>
        <dbReference type="EMBL" id="KAF7511439.1"/>
    </source>
</evidence>
<dbReference type="PANTHER" id="PTHR45624:SF31">
    <property type="entry name" value="MITOCHONDRIAL ORNITHINE TRANSPORTER 1"/>
    <property type="match status" value="1"/>
</dbReference>
<keyword evidence="6" id="KW-0999">Mitochondrion inner membrane</keyword>
<feature type="compositionally biased region" description="Polar residues" evidence="12">
    <location>
        <begin position="16"/>
        <end position="26"/>
    </location>
</feature>
<evidence type="ECO:0000256" key="9">
    <source>
        <dbReference type="ARBA" id="ARBA00023136"/>
    </source>
</evidence>
<organism evidence="13 14">
    <name type="scientific">Endocarpon pusillum</name>
    <dbReference type="NCBI Taxonomy" id="364733"/>
    <lineage>
        <taxon>Eukaryota</taxon>
        <taxon>Fungi</taxon>
        <taxon>Dikarya</taxon>
        <taxon>Ascomycota</taxon>
        <taxon>Pezizomycotina</taxon>
        <taxon>Eurotiomycetes</taxon>
        <taxon>Chaetothyriomycetidae</taxon>
        <taxon>Verrucariales</taxon>
        <taxon>Verrucariaceae</taxon>
        <taxon>Endocarpon</taxon>
    </lineage>
</organism>
<evidence type="ECO:0000256" key="3">
    <source>
        <dbReference type="ARBA" id="ARBA00022448"/>
    </source>
</evidence>
<evidence type="ECO:0000256" key="2">
    <source>
        <dbReference type="ARBA" id="ARBA00006375"/>
    </source>
</evidence>
<comment type="similarity">
    <text evidence="2 11">Belongs to the mitochondrial carrier (TC 2.A.29) family.</text>
</comment>
<sequence>MATATATNAQHAVISSHESSNPNTPSHAPVTTPRTQSQTLEAVKDVVFGSTAGVLGKFIEYPFDTVKTRLQAQITSPLGSNRPHGPLDAFAAAWRSTEGPLKSLYRGISAPLFGAAVETSSLFFSYRVVQDILVAALPSVRTLDTQNGGAQVSLPFSALLFAGAASGAFTSLLLTPIELIKCKMQVPFTPAHLRSEIGYMTPKLLGPFQLIKQVFKTRGVLGFWHGQLGTLIRETGGSAAWFGSYEGVKILFERYNAAESRPDQQHRAISEISIPATSATSFSQQLLAGAAAGISYNFFFYPADTIKSRMQTEDAALAGSRQTTFLKTGSELWKQQGLKGFYRGCGITVFRAAPSSAIIFSIYEELRRAFG</sequence>
<keyword evidence="9 10" id="KW-0472">Membrane</keyword>
<dbReference type="InterPro" id="IPR023395">
    <property type="entry name" value="MCP_dom_sf"/>
</dbReference>
<protein>
    <recommendedName>
        <fullName evidence="15">Mitochondrial thiamine pyrophosphate carrier 1</fullName>
    </recommendedName>
</protein>
<dbReference type="GO" id="GO:1990575">
    <property type="term" value="P:mitochondrial L-ornithine transmembrane transport"/>
    <property type="evidence" value="ECO:0007669"/>
    <property type="project" value="TreeGrafter"/>
</dbReference>
<reference evidence="13" key="1">
    <citation type="submission" date="2020-02" db="EMBL/GenBank/DDBJ databases">
        <authorList>
            <person name="Palmer J.M."/>
        </authorList>
    </citation>
    <scope>NUCLEOTIDE SEQUENCE</scope>
    <source>
        <strain evidence="13">EPUS1.4</strain>
        <tissue evidence="13">Thallus</tissue>
    </source>
</reference>
<dbReference type="AlphaFoldDB" id="A0A8H7ANJ4"/>
<dbReference type="SUPFAM" id="SSF103506">
    <property type="entry name" value="Mitochondrial carrier"/>
    <property type="match status" value="1"/>
</dbReference>
<dbReference type="EMBL" id="JAACFV010000020">
    <property type="protein sequence ID" value="KAF7511439.1"/>
    <property type="molecule type" value="Genomic_DNA"/>
</dbReference>
<dbReference type="Proteomes" id="UP000606974">
    <property type="component" value="Unassembled WGS sequence"/>
</dbReference>
<keyword evidence="7" id="KW-1133">Transmembrane helix</keyword>
<feature type="repeat" description="Solcar" evidence="10">
    <location>
        <begin position="40"/>
        <end position="132"/>
    </location>
</feature>
<evidence type="ECO:0000256" key="7">
    <source>
        <dbReference type="ARBA" id="ARBA00022989"/>
    </source>
</evidence>
<evidence type="ECO:0000256" key="6">
    <source>
        <dbReference type="ARBA" id="ARBA00022792"/>
    </source>
</evidence>
<dbReference type="InterPro" id="IPR050567">
    <property type="entry name" value="Mitochondrial_Carrier"/>
</dbReference>
<gene>
    <name evidence="13" type="ORF">GJ744_004628</name>
</gene>
<evidence type="ECO:0000256" key="4">
    <source>
        <dbReference type="ARBA" id="ARBA00022692"/>
    </source>
</evidence>
<dbReference type="PANTHER" id="PTHR45624">
    <property type="entry name" value="MITOCHONDRIAL BASIC AMINO ACIDS TRANSPORTER-RELATED"/>
    <property type="match status" value="1"/>
</dbReference>
<dbReference type="PROSITE" id="PS50920">
    <property type="entry name" value="SOLCAR"/>
    <property type="match status" value="3"/>
</dbReference>
<accession>A0A8H7ANJ4</accession>
<dbReference type="GO" id="GO:0000064">
    <property type="term" value="F:L-ornithine transmembrane transporter activity"/>
    <property type="evidence" value="ECO:0007669"/>
    <property type="project" value="TreeGrafter"/>
</dbReference>
<keyword evidence="4 10" id="KW-0812">Transmembrane</keyword>
<feature type="compositionally biased region" description="Polar residues" evidence="12">
    <location>
        <begin position="1"/>
        <end position="10"/>
    </location>
</feature>
<dbReference type="GO" id="GO:0031966">
    <property type="term" value="C:mitochondrial membrane"/>
    <property type="evidence" value="ECO:0007669"/>
    <property type="project" value="UniProtKB-SubCell"/>
</dbReference>
<comment type="caution">
    <text evidence="13">The sequence shown here is derived from an EMBL/GenBank/DDBJ whole genome shotgun (WGS) entry which is preliminary data.</text>
</comment>
<evidence type="ECO:0000313" key="14">
    <source>
        <dbReference type="Proteomes" id="UP000606974"/>
    </source>
</evidence>
<evidence type="ECO:0000256" key="11">
    <source>
        <dbReference type="RuleBase" id="RU000488"/>
    </source>
</evidence>
<evidence type="ECO:0000256" key="5">
    <source>
        <dbReference type="ARBA" id="ARBA00022737"/>
    </source>
</evidence>
<dbReference type="Gene3D" id="1.50.40.10">
    <property type="entry name" value="Mitochondrial carrier domain"/>
    <property type="match status" value="2"/>
</dbReference>
<keyword evidence="14" id="KW-1185">Reference proteome</keyword>
<dbReference type="InterPro" id="IPR018108">
    <property type="entry name" value="MCP_transmembrane"/>
</dbReference>
<proteinExistence type="inferred from homology"/>
<feature type="repeat" description="Solcar" evidence="10">
    <location>
        <begin position="280"/>
        <end position="369"/>
    </location>
</feature>
<feature type="repeat" description="Solcar" evidence="10">
    <location>
        <begin position="154"/>
        <end position="251"/>
    </location>
</feature>
<keyword evidence="3 11" id="KW-0813">Transport</keyword>
<name>A0A8H7ANJ4_9EURO</name>
<evidence type="ECO:0000256" key="12">
    <source>
        <dbReference type="SAM" id="MobiDB-lite"/>
    </source>
</evidence>
<evidence type="ECO:0000256" key="8">
    <source>
        <dbReference type="ARBA" id="ARBA00023128"/>
    </source>
</evidence>
<dbReference type="Pfam" id="PF00153">
    <property type="entry name" value="Mito_carr"/>
    <property type="match status" value="3"/>
</dbReference>
<comment type="subcellular location">
    <subcellularLocation>
        <location evidence="1">Mitochondrion membrane</location>
        <topology evidence="1">Multi-pass membrane protein</topology>
    </subcellularLocation>
</comment>
<keyword evidence="5" id="KW-0677">Repeat</keyword>
<dbReference type="OrthoDB" id="2139348at2759"/>
<keyword evidence="8" id="KW-0496">Mitochondrion</keyword>
<evidence type="ECO:0000256" key="1">
    <source>
        <dbReference type="ARBA" id="ARBA00004225"/>
    </source>
</evidence>
<evidence type="ECO:0008006" key="15">
    <source>
        <dbReference type="Google" id="ProtNLM"/>
    </source>
</evidence>
<evidence type="ECO:0000256" key="10">
    <source>
        <dbReference type="PROSITE-ProRule" id="PRU00282"/>
    </source>
</evidence>